<dbReference type="SMART" id="SM00060">
    <property type="entry name" value="FN3"/>
    <property type="match status" value="1"/>
</dbReference>
<name>A0ABW6K0Q5_9BACI</name>
<evidence type="ECO:0000256" key="1">
    <source>
        <dbReference type="ARBA" id="ARBA00000822"/>
    </source>
</evidence>
<dbReference type="InterPro" id="IPR011583">
    <property type="entry name" value="Chitinase_II/V-like_cat"/>
</dbReference>
<dbReference type="RefSeq" id="WP_389221432.1">
    <property type="nucleotide sequence ID" value="NZ_JBIACJ010000008.1"/>
</dbReference>
<dbReference type="InterPro" id="IPR029070">
    <property type="entry name" value="Chitinase_insertion_sf"/>
</dbReference>
<evidence type="ECO:0000256" key="5">
    <source>
        <dbReference type="ARBA" id="ARBA00023024"/>
    </source>
</evidence>
<dbReference type="Pfam" id="PF00041">
    <property type="entry name" value="fn3"/>
    <property type="match status" value="1"/>
</dbReference>
<proteinExistence type="inferred from homology"/>
<dbReference type="PANTHER" id="PTHR11177:SF317">
    <property type="entry name" value="CHITINASE 12-RELATED"/>
    <property type="match status" value="1"/>
</dbReference>
<organism evidence="10 11">
    <name type="scientific">Cytobacillus mangrovibacter</name>
    <dbReference type="NCBI Taxonomy" id="3299024"/>
    <lineage>
        <taxon>Bacteria</taxon>
        <taxon>Bacillati</taxon>
        <taxon>Bacillota</taxon>
        <taxon>Bacilli</taxon>
        <taxon>Bacillales</taxon>
        <taxon>Bacillaceae</taxon>
        <taxon>Cytobacillus</taxon>
    </lineage>
</organism>
<dbReference type="SUPFAM" id="SSF54556">
    <property type="entry name" value="Chitinase insertion domain"/>
    <property type="match status" value="1"/>
</dbReference>
<dbReference type="Proteomes" id="UP001601058">
    <property type="component" value="Unassembled WGS sequence"/>
</dbReference>
<dbReference type="InterPro" id="IPR001223">
    <property type="entry name" value="Glyco_hydro18_cat"/>
</dbReference>
<dbReference type="PROSITE" id="PS01095">
    <property type="entry name" value="GH18_1"/>
    <property type="match status" value="1"/>
</dbReference>
<keyword evidence="6 7" id="KW-0326">Glycosidase</keyword>
<dbReference type="CDD" id="cd00063">
    <property type="entry name" value="FN3"/>
    <property type="match status" value="1"/>
</dbReference>
<evidence type="ECO:0000256" key="6">
    <source>
        <dbReference type="ARBA" id="ARBA00023295"/>
    </source>
</evidence>
<dbReference type="InterPro" id="IPR001579">
    <property type="entry name" value="Glyco_hydro_18_chit_AS"/>
</dbReference>
<evidence type="ECO:0000313" key="11">
    <source>
        <dbReference type="Proteomes" id="UP001601058"/>
    </source>
</evidence>
<accession>A0ABW6K0Q5</accession>
<gene>
    <name evidence="10" type="ORF">ACFYKT_15435</name>
</gene>
<dbReference type="InterPro" id="IPR017853">
    <property type="entry name" value="GH"/>
</dbReference>
<keyword evidence="4 7" id="KW-0378">Hydrolase</keyword>
<evidence type="ECO:0000256" key="7">
    <source>
        <dbReference type="RuleBase" id="RU000489"/>
    </source>
</evidence>
<dbReference type="CDD" id="cd06548">
    <property type="entry name" value="GH18_chitinase"/>
    <property type="match status" value="1"/>
</dbReference>
<dbReference type="PROSITE" id="PS51910">
    <property type="entry name" value="GH18_2"/>
    <property type="match status" value="1"/>
</dbReference>
<keyword evidence="5" id="KW-0146">Chitin degradation</keyword>
<comment type="caution">
    <text evidence="10">The sequence shown here is derived from an EMBL/GenBank/DDBJ whole genome shotgun (WGS) entry which is preliminary data.</text>
</comment>
<reference evidence="10 11" key="1">
    <citation type="submission" date="2024-08" db="EMBL/GenBank/DDBJ databases">
        <title>Two novel Cytobacillus novel species.</title>
        <authorList>
            <person name="Liu G."/>
        </authorList>
    </citation>
    <scope>NUCLEOTIDE SEQUENCE [LARGE SCALE GENOMIC DNA]</scope>
    <source>
        <strain evidence="10 11">FJAT-53684</strain>
    </source>
</reference>
<keyword evidence="5" id="KW-0119">Carbohydrate metabolism</keyword>
<dbReference type="InterPro" id="IPR050314">
    <property type="entry name" value="Glycosyl_Hydrlase_18"/>
</dbReference>
<dbReference type="EMBL" id="JBIACJ010000008">
    <property type="protein sequence ID" value="MFE8697731.1"/>
    <property type="molecule type" value="Genomic_DNA"/>
</dbReference>
<dbReference type="PANTHER" id="PTHR11177">
    <property type="entry name" value="CHITINASE"/>
    <property type="match status" value="1"/>
</dbReference>
<dbReference type="Pfam" id="PF17957">
    <property type="entry name" value="Big_7"/>
    <property type="match status" value="1"/>
</dbReference>
<feature type="domain" description="GH18" evidence="9">
    <location>
        <begin position="235"/>
        <end position="601"/>
    </location>
</feature>
<feature type="domain" description="Fibronectin type-III" evidence="8">
    <location>
        <begin position="46"/>
        <end position="131"/>
    </location>
</feature>
<evidence type="ECO:0000256" key="2">
    <source>
        <dbReference type="ARBA" id="ARBA00009121"/>
    </source>
</evidence>
<evidence type="ECO:0000256" key="3">
    <source>
        <dbReference type="ARBA" id="ARBA00012729"/>
    </source>
</evidence>
<dbReference type="InterPro" id="IPR003961">
    <property type="entry name" value="FN3_dom"/>
</dbReference>
<keyword evidence="11" id="KW-1185">Reference proteome</keyword>
<dbReference type="Pfam" id="PF00704">
    <property type="entry name" value="Glyco_hydro_18"/>
    <property type="match status" value="1"/>
</dbReference>
<dbReference type="Gene3D" id="3.20.20.80">
    <property type="entry name" value="Glycosidases"/>
    <property type="match status" value="1"/>
</dbReference>
<comment type="similarity">
    <text evidence="2">Belongs to the glycosyl hydrolase 18 family. Chitinase class II subfamily.</text>
</comment>
<dbReference type="Gene3D" id="2.60.40.10">
    <property type="entry name" value="Immunoglobulins"/>
    <property type="match status" value="2"/>
</dbReference>
<keyword evidence="5" id="KW-0624">Polysaccharide degradation</keyword>
<comment type="catalytic activity">
    <reaction evidence="1">
        <text>Random endo-hydrolysis of N-acetyl-beta-D-glucosaminide (1-&gt;4)-beta-linkages in chitin and chitodextrins.</text>
        <dbReference type="EC" id="3.2.1.14"/>
    </reaction>
</comment>
<evidence type="ECO:0000259" key="8">
    <source>
        <dbReference type="PROSITE" id="PS50853"/>
    </source>
</evidence>
<protein>
    <recommendedName>
        <fullName evidence="3">chitinase</fullName>
        <ecNumber evidence="3">3.2.1.14</ecNumber>
    </recommendedName>
</protein>
<dbReference type="Gene3D" id="3.10.50.10">
    <property type="match status" value="1"/>
</dbReference>
<dbReference type="SUPFAM" id="SSF49265">
    <property type="entry name" value="Fibronectin type III"/>
    <property type="match status" value="1"/>
</dbReference>
<sequence length="601" mass="67201">MKLQKDPRWSLLSLFTFFIVIFFVAGSFPIFGVAEAATSDRTAPSIPSKLQMTGKSSSTISLSWTKSKDNKGVKGYNIYQNKKLIGNTASTKYIVKKLDSNKSYSFFIKALDFSGNVSGTSNVIKVTTAKLVIDKAPQMSAFQISPEAGDGRTVSGTITLSANVSDDKGISKVNFYSYNGGKLIKSVTSAPYRANLSIGSVPDGNHTFKAVVYDTSNQAARASKTVTIVPMKNTFKTVGYYTGWSAYSNFQVTDIDASKLTHLNYAFANISSDGRIALGDSWADVKKSFPGDTANQPYKGNFYQLAKLKKQFPHLKTLISVGGWTWSERFSDVALTEQSRIIFADSLLQFILKYGFDGVDLDWEYPVGGGESDNINRREDKQNFTLLLKEIKETFDAESAKSGRRYLLTIAGGAGKWYAANTELKFIHQYVDYIQLMTYDMHGSWDPLTGLNAPLYRDPHSDFYSDWSVQDTVQMYLNNGVPASKLIMGIPFYGRVYNQVQPMRNGLYQRFSGGGSAISYAELQEKYINKNKFTRYWSPDSKVPWLFNGSQFISYDDVESIRYKTSFIKSIGLGGSMMWELSQDPSNVLLTEIYDDLRQNK</sequence>
<dbReference type="InterPro" id="IPR013783">
    <property type="entry name" value="Ig-like_fold"/>
</dbReference>
<dbReference type="EC" id="3.2.1.14" evidence="3"/>
<dbReference type="SMART" id="SM00636">
    <property type="entry name" value="Glyco_18"/>
    <property type="match status" value="1"/>
</dbReference>
<dbReference type="InterPro" id="IPR036116">
    <property type="entry name" value="FN3_sf"/>
</dbReference>
<evidence type="ECO:0000313" key="10">
    <source>
        <dbReference type="EMBL" id="MFE8697731.1"/>
    </source>
</evidence>
<dbReference type="SUPFAM" id="SSF51445">
    <property type="entry name" value="(Trans)glycosidases"/>
    <property type="match status" value="1"/>
</dbReference>
<evidence type="ECO:0000256" key="4">
    <source>
        <dbReference type="ARBA" id="ARBA00022801"/>
    </source>
</evidence>
<dbReference type="GO" id="GO:0016787">
    <property type="term" value="F:hydrolase activity"/>
    <property type="evidence" value="ECO:0007669"/>
    <property type="project" value="UniProtKB-KW"/>
</dbReference>
<dbReference type="PROSITE" id="PS50853">
    <property type="entry name" value="FN3"/>
    <property type="match status" value="1"/>
</dbReference>
<evidence type="ECO:0000259" key="9">
    <source>
        <dbReference type="PROSITE" id="PS51910"/>
    </source>
</evidence>